<name>A0A8A7KC74_9FIRM</name>
<dbReference type="Gene3D" id="3.20.20.70">
    <property type="entry name" value="Aldolase class I"/>
    <property type="match status" value="1"/>
</dbReference>
<comment type="subcellular location">
    <subcellularLocation>
        <location evidence="2 12 14">Cytoplasm</location>
    </subcellularLocation>
</comment>
<comment type="similarity">
    <text evidence="4 12 13">Belongs to the HisA/HisF family.</text>
</comment>
<dbReference type="GO" id="GO:0005737">
    <property type="term" value="C:cytoplasm"/>
    <property type="evidence" value="ECO:0007669"/>
    <property type="project" value="UniProtKB-SubCell"/>
</dbReference>
<keyword evidence="16" id="KW-1185">Reference proteome</keyword>
<organism evidence="15 16">
    <name type="scientific">Iocasia fonsfrigidae</name>
    <dbReference type="NCBI Taxonomy" id="2682810"/>
    <lineage>
        <taxon>Bacteria</taxon>
        <taxon>Bacillati</taxon>
        <taxon>Bacillota</taxon>
        <taxon>Clostridia</taxon>
        <taxon>Halanaerobiales</taxon>
        <taxon>Halanaerobiaceae</taxon>
        <taxon>Iocasia</taxon>
    </lineage>
</organism>
<evidence type="ECO:0000256" key="3">
    <source>
        <dbReference type="ARBA" id="ARBA00005133"/>
    </source>
</evidence>
<dbReference type="InterPro" id="IPR044524">
    <property type="entry name" value="Isoase_HisA-like"/>
</dbReference>
<dbReference type="GO" id="GO:0000162">
    <property type="term" value="P:L-tryptophan biosynthetic process"/>
    <property type="evidence" value="ECO:0007669"/>
    <property type="project" value="TreeGrafter"/>
</dbReference>
<dbReference type="PANTHER" id="PTHR43090:SF2">
    <property type="entry name" value="1-(5-PHOSPHORIBOSYL)-5-[(5-PHOSPHORIBOSYLAMINO)METHYLIDENEAMINO] IMIDAZOLE-4-CARBOXAMIDE ISOMERASE"/>
    <property type="match status" value="1"/>
</dbReference>
<dbReference type="InterPro" id="IPR011060">
    <property type="entry name" value="RibuloseP-bd_barrel"/>
</dbReference>
<dbReference type="EC" id="5.3.1.16" evidence="5 12"/>
<proteinExistence type="inferred from homology"/>
<gene>
    <name evidence="12 15" type="primary">hisA</name>
    <name evidence="15" type="ORF">GM661_14335</name>
</gene>
<dbReference type="NCBIfam" id="TIGR00007">
    <property type="entry name" value="1-(5-phosphoribosyl)-5-[(5-phosphoribosylamino)methylideneamino]imidazole-4-carboxamide isomerase"/>
    <property type="match status" value="1"/>
</dbReference>
<evidence type="ECO:0000256" key="14">
    <source>
        <dbReference type="RuleBase" id="RU003658"/>
    </source>
</evidence>
<dbReference type="EMBL" id="CP046640">
    <property type="protein sequence ID" value="QTL99051.1"/>
    <property type="molecule type" value="Genomic_DNA"/>
</dbReference>
<evidence type="ECO:0000256" key="9">
    <source>
        <dbReference type="ARBA" id="ARBA00023102"/>
    </source>
</evidence>
<dbReference type="InterPro" id="IPR013785">
    <property type="entry name" value="Aldolase_TIM"/>
</dbReference>
<dbReference type="PANTHER" id="PTHR43090">
    <property type="entry name" value="1-(5-PHOSPHORIBOSYL)-5-[(5-PHOSPHORIBOSYLAMINO)METHYLIDENEAMINO] IMIDAZOLE-4-CARBOXAMIDE ISOMERASE"/>
    <property type="match status" value="1"/>
</dbReference>
<evidence type="ECO:0000256" key="1">
    <source>
        <dbReference type="ARBA" id="ARBA00000901"/>
    </source>
</evidence>
<reference evidence="15" key="1">
    <citation type="submission" date="2019-12" db="EMBL/GenBank/DDBJ databases">
        <authorList>
            <person name="zhang j."/>
            <person name="sun C.M."/>
        </authorList>
    </citation>
    <scope>NUCLEOTIDE SEQUENCE</scope>
    <source>
        <strain evidence="15">NS-1</strain>
    </source>
</reference>
<keyword evidence="9 12" id="KW-0368">Histidine biosynthesis</keyword>
<dbReference type="HAMAP" id="MF_01014">
    <property type="entry name" value="HisA"/>
    <property type="match status" value="1"/>
</dbReference>
<dbReference type="GO" id="GO:0000105">
    <property type="term" value="P:L-histidine biosynthetic process"/>
    <property type="evidence" value="ECO:0007669"/>
    <property type="project" value="UniProtKB-UniRule"/>
</dbReference>
<dbReference type="GO" id="GO:0003949">
    <property type="term" value="F:1-(5-phosphoribosyl)-5-[(5-phosphoribosylamino)methylideneamino]imidazole-4-carboxamide isomerase activity"/>
    <property type="evidence" value="ECO:0007669"/>
    <property type="project" value="UniProtKB-UniRule"/>
</dbReference>
<feature type="active site" description="Proton acceptor" evidence="12">
    <location>
        <position position="8"/>
    </location>
</feature>
<dbReference type="Pfam" id="PF00977">
    <property type="entry name" value="His_biosynth"/>
    <property type="match status" value="1"/>
</dbReference>
<evidence type="ECO:0000256" key="11">
    <source>
        <dbReference type="ARBA" id="ARBA00030547"/>
    </source>
</evidence>
<dbReference type="InterPro" id="IPR023016">
    <property type="entry name" value="HisA/PriA"/>
</dbReference>
<evidence type="ECO:0000256" key="2">
    <source>
        <dbReference type="ARBA" id="ARBA00004496"/>
    </source>
</evidence>
<keyword evidence="8 12" id="KW-0028">Amino-acid biosynthesis</keyword>
<protein>
    <recommendedName>
        <fullName evidence="6 12">1-(5-phosphoribosyl)-5-[(5-phosphoribosylamino)methylideneamino] imidazole-4-carboxamide isomerase</fullName>
        <ecNumber evidence="5 12">5.3.1.16</ecNumber>
    </recommendedName>
    <alternativeName>
        <fullName evidence="11 12">Phosphoribosylformimino-5-aminoimidazole carboxamide ribotide isomerase</fullName>
    </alternativeName>
</protein>
<evidence type="ECO:0000313" key="16">
    <source>
        <dbReference type="Proteomes" id="UP000665020"/>
    </source>
</evidence>
<evidence type="ECO:0000256" key="4">
    <source>
        <dbReference type="ARBA" id="ARBA00009667"/>
    </source>
</evidence>
<evidence type="ECO:0000256" key="10">
    <source>
        <dbReference type="ARBA" id="ARBA00023235"/>
    </source>
</evidence>
<dbReference type="InterPro" id="IPR006063">
    <property type="entry name" value="HisA_bact_arch"/>
</dbReference>
<feature type="active site" description="Proton donor" evidence="12">
    <location>
        <position position="130"/>
    </location>
</feature>
<evidence type="ECO:0000256" key="6">
    <source>
        <dbReference type="ARBA" id="ARBA00018464"/>
    </source>
</evidence>
<sequence>MLIIPAIDLKEGCCVRLLKGDFSRETIYSKNPLEMAGYWQKQGAQYLHIVDLDGARDGKPQNLSIIKEIAFSLDIPVQLGGGIRSLEIIDLYLKAGVDRVILGTLALEAPEVVKEAVKKYGPERVVVGVDGRRGKVAVKGWLEDSDIDVAHLIKEMKEIGVKTFVYTDISKDGTLEGPDIAGLACLNKIDQIDVIASGGVSSLQDLKKLKEIDIKYSIVGKALYTGDLSPDLKKLQEEL</sequence>
<evidence type="ECO:0000256" key="5">
    <source>
        <dbReference type="ARBA" id="ARBA00012550"/>
    </source>
</evidence>
<dbReference type="AlphaFoldDB" id="A0A8A7KC74"/>
<evidence type="ECO:0000313" key="15">
    <source>
        <dbReference type="EMBL" id="QTL99051.1"/>
    </source>
</evidence>
<dbReference type="CDD" id="cd04732">
    <property type="entry name" value="HisA"/>
    <property type="match status" value="1"/>
</dbReference>
<dbReference type="InterPro" id="IPR006062">
    <property type="entry name" value="His_biosynth"/>
</dbReference>
<evidence type="ECO:0000256" key="7">
    <source>
        <dbReference type="ARBA" id="ARBA00022490"/>
    </source>
</evidence>
<dbReference type="UniPathway" id="UPA00031">
    <property type="reaction ID" value="UER00009"/>
</dbReference>
<keyword evidence="10 12" id="KW-0413">Isomerase</keyword>
<dbReference type="RefSeq" id="WP_230867450.1">
    <property type="nucleotide sequence ID" value="NZ_CP046640.1"/>
</dbReference>
<evidence type="ECO:0000256" key="13">
    <source>
        <dbReference type="RuleBase" id="RU003657"/>
    </source>
</evidence>
<comment type="catalytic activity">
    <reaction evidence="1 12 14">
        <text>1-(5-phospho-beta-D-ribosyl)-5-[(5-phospho-beta-D-ribosylamino)methylideneamino]imidazole-4-carboxamide = 5-[(5-phospho-1-deoxy-D-ribulos-1-ylimino)methylamino]-1-(5-phospho-beta-D-ribosyl)imidazole-4-carboxamide</text>
        <dbReference type="Rhea" id="RHEA:15469"/>
        <dbReference type="ChEBI" id="CHEBI:58435"/>
        <dbReference type="ChEBI" id="CHEBI:58525"/>
        <dbReference type="EC" id="5.3.1.16"/>
    </reaction>
</comment>
<accession>A0A8A7KC74</accession>
<dbReference type="FunFam" id="3.20.20.70:FF:000009">
    <property type="entry name" value="1-(5-phosphoribosyl)-5-[(5-phosphoribosylamino)methylideneamino] imidazole-4-carboxamide isomerase"/>
    <property type="match status" value="1"/>
</dbReference>
<dbReference type="SUPFAM" id="SSF51366">
    <property type="entry name" value="Ribulose-phoshate binding barrel"/>
    <property type="match status" value="1"/>
</dbReference>
<evidence type="ECO:0000256" key="8">
    <source>
        <dbReference type="ARBA" id="ARBA00022605"/>
    </source>
</evidence>
<dbReference type="KEGG" id="ifn:GM661_14335"/>
<dbReference type="Proteomes" id="UP000665020">
    <property type="component" value="Chromosome"/>
</dbReference>
<keyword evidence="7 12" id="KW-0963">Cytoplasm</keyword>
<comment type="pathway">
    <text evidence="3 12 14">Amino-acid biosynthesis; L-histidine biosynthesis; L-histidine from 5-phospho-alpha-D-ribose 1-diphosphate: step 4/9.</text>
</comment>
<evidence type="ECO:0000256" key="12">
    <source>
        <dbReference type="HAMAP-Rule" id="MF_01014"/>
    </source>
</evidence>